<dbReference type="GO" id="GO:0008967">
    <property type="term" value="F:phosphoglycolate phosphatase activity"/>
    <property type="evidence" value="ECO:0007669"/>
    <property type="project" value="TreeGrafter"/>
</dbReference>
<accession>A0A926RZR9</accession>
<gene>
    <name evidence="3" type="ORF">IC621_24930</name>
</gene>
<organism evidence="3 4">
    <name type="scientific">Metabacillus arenae</name>
    <dbReference type="NCBI Taxonomy" id="2771434"/>
    <lineage>
        <taxon>Bacteria</taxon>
        <taxon>Bacillati</taxon>
        <taxon>Bacillota</taxon>
        <taxon>Bacilli</taxon>
        <taxon>Bacillales</taxon>
        <taxon>Bacillaceae</taxon>
        <taxon>Metabacillus</taxon>
    </lineage>
</organism>
<keyword evidence="2" id="KW-0460">Magnesium</keyword>
<comment type="caution">
    <text evidence="3">The sequence shown here is derived from an EMBL/GenBank/DDBJ whole genome shotgun (WGS) entry which is preliminary data.</text>
</comment>
<dbReference type="InterPro" id="IPR036412">
    <property type="entry name" value="HAD-like_sf"/>
</dbReference>
<dbReference type="InterPro" id="IPR023198">
    <property type="entry name" value="PGP-like_dom2"/>
</dbReference>
<dbReference type="AlphaFoldDB" id="A0A926RZR9"/>
<keyword evidence="1 3" id="KW-0378">Hydrolase</keyword>
<dbReference type="Gene3D" id="3.40.50.1000">
    <property type="entry name" value="HAD superfamily/HAD-like"/>
    <property type="match status" value="1"/>
</dbReference>
<proteinExistence type="predicted"/>
<dbReference type="SFLD" id="SFLDG01129">
    <property type="entry name" value="C1.5:_HAD__Beta-PGM__Phosphata"/>
    <property type="match status" value="1"/>
</dbReference>
<dbReference type="InterPro" id="IPR041492">
    <property type="entry name" value="HAD_2"/>
</dbReference>
<evidence type="ECO:0000313" key="3">
    <source>
        <dbReference type="EMBL" id="MBD1383431.1"/>
    </source>
</evidence>
<sequence>MIKVVIFDFDGTIVESGQVVFDLFNSFADKYNYTRMPQDQSDYIRTITFKERFKKFNVPFFKIPMLTIDIVKKYKDMIPELQAIENIKFVLQELKRSGFKLILISANSKENIKKFLEMNEMDFFEEILTTHRFFGRHLTLNNYMRTSKLCREEVIFVGDKHRDIVACKKSNIKIISVTWGYDFEVLLTEADPDFIVRKPKEILNIIEKVN</sequence>
<dbReference type="GO" id="GO:0006281">
    <property type="term" value="P:DNA repair"/>
    <property type="evidence" value="ECO:0007669"/>
    <property type="project" value="TreeGrafter"/>
</dbReference>
<dbReference type="SFLD" id="SFLDS00003">
    <property type="entry name" value="Haloacid_Dehalogenase"/>
    <property type="match status" value="1"/>
</dbReference>
<evidence type="ECO:0000256" key="1">
    <source>
        <dbReference type="ARBA" id="ARBA00022801"/>
    </source>
</evidence>
<dbReference type="InterPro" id="IPR023214">
    <property type="entry name" value="HAD_sf"/>
</dbReference>
<dbReference type="SUPFAM" id="SSF56784">
    <property type="entry name" value="HAD-like"/>
    <property type="match status" value="1"/>
</dbReference>
<evidence type="ECO:0000313" key="4">
    <source>
        <dbReference type="Proteomes" id="UP000626844"/>
    </source>
</evidence>
<dbReference type="RefSeq" id="WP_191162600.1">
    <property type="nucleotide sequence ID" value="NZ_JACXAI010000055.1"/>
</dbReference>
<keyword evidence="4" id="KW-1185">Reference proteome</keyword>
<dbReference type="PANTHER" id="PTHR43434">
    <property type="entry name" value="PHOSPHOGLYCOLATE PHOSPHATASE"/>
    <property type="match status" value="1"/>
</dbReference>
<evidence type="ECO:0000256" key="2">
    <source>
        <dbReference type="ARBA" id="ARBA00022842"/>
    </source>
</evidence>
<dbReference type="PANTHER" id="PTHR43434:SF13">
    <property type="entry name" value="PHOSPHOGLYCOLATE PHOSPHATASE"/>
    <property type="match status" value="1"/>
</dbReference>
<dbReference type="InterPro" id="IPR050155">
    <property type="entry name" value="HAD-like_hydrolase_sf"/>
</dbReference>
<dbReference type="Gene3D" id="1.10.150.240">
    <property type="entry name" value="Putative phosphatase, domain 2"/>
    <property type="match status" value="1"/>
</dbReference>
<dbReference type="EMBL" id="JACXAI010000055">
    <property type="protein sequence ID" value="MBD1383431.1"/>
    <property type="molecule type" value="Genomic_DNA"/>
</dbReference>
<dbReference type="Proteomes" id="UP000626844">
    <property type="component" value="Unassembled WGS sequence"/>
</dbReference>
<name>A0A926RZR9_9BACI</name>
<protein>
    <submittedName>
        <fullName evidence="3">HAD hydrolase-like protein</fullName>
    </submittedName>
</protein>
<reference evidence="3" key="1">
    <citation type="submission" date="2020-09" db="EMBL/GenBank/DDBJ databases">
        <title>A novel bacterium of genus Bacillus, isolated from South China Sea.</title>
        <authorList>
            <person name="Huang H."/>
            <person name="Mo K."/>
            <person name="Hu Y."/>
        </authorList>
    </citation>
    <scope>NUCLEOTIDE SEQUENCE</scope>
    <source>
        <strain evidence="3">IB182487</strain>
    </source>
</reference>
<dbReference type="Pfam" id="PF13419">
    <property type="entry name" value="HAD_2"/>
    <property type="match status" value="1"/>
</dbReference>
<dbReference type="GO" id="GO:0005829">
    <property type="term" value="C:cytosol"/>
    <property type="evidence" value="ECO:0007669"/>
    <property type="project" value="TreeGrafter"/>
</dbReference>